<feature type="compositionally biased region" description="Acidic residues" evidence="4">
    <location>
        <begin position="95"/>
        <end position="109"/>
    </location>
</feature>
<feature type="region of interest" description="Disordered" evidence="4">
    <location>
        <begin position="136"/>
        <end position="157"/>
    </location>
</feature>
<dbReference type="GO" id="GO:0031369">
    <property type="term" value="F:translation initiation factor binding"/>
    <property type="evidence" value="ECO:0007669"/>
    <property type="project" value="TreeGrafter"/>
</dbReference>
<dbReference type="GO" id="GO:0005850">
    <property type="term" value="C:eukaryotic translation initiation factor 2 complex"/>
    <property type="evidence" value="ECO:0007669"/>
    <property type="project" value="TreeGrafter"/>
</dbReference>
<evidence type="ECO:0000313" key="7">
    <source>
        <dbReference type="Proteomes" id="UP001140172"/>
    </source>
</evidence>
<dbReference type="FunFam" id="3.30.30.170:FF:000001">
    <property type="entry name" value="Eukaryotic translation initiation factor 2 subunit"/>
    <property type="match status" value="1"/>
</dbReference>
<dbReference type="SMART" id="SM00653">
    <property type="entry name" value="eIF2B_5"/>
    <property type="match status" value="1"/>
</dbReference>
<sequence>MSDTELSQKLENTKIADQQDAGAKDDDFDLSMMKKKKKSKSKKINLDELDADNDTTSAAAAADTKDDGEAEAEGEDAFADLKKKKKKSKSKTVSFDEEDGAAGEGEGDDDVADISLMKKKKKSKKTKSLAAFEAELGGEEAQQAESPSTDKASEPWIGTDRDYTYQELLGRFFSILRDNNPDSVGIKGKYVMVPPHITRDGKKRTAFTNIDDIAKKMHRTPEHLIKYLYSELATTGSVDANKHLIIKGRFQQKQIENVLRRYIVEYVTCKTCKSGDTRLVKENSLNFVKCESCGSSRSVTGITKGFQATAQGKRRADRMAANA</sequence>
<evidence type="ECO:0000259" key="5">
    <source>
        <dbReference type="SMART" id="SM00653"/>
    </source>
</evidence>
<proteinExistence type="inferred from homology"/>
<dbReference type="Pfam" id="PF01873">
    <property type="entry name" value="eIF-5_eIF-2B"/>
    <property type="match status" value="1"/>
</dbReference>
<dbReference type="EMBL" id="JANBUM010000155">
    <property type="protein sequence ID" value="KAJ2783063.1"/>
    <property type="molecule type" value="Genomic_DNA"/>
</dbReference>
<protein>
    <submittedName>
        <fullName evidence="6">Translation initiation factor eIF-2 beta subunit</fullName>
    </submittedName>
</protein>
<dbReference type="AlphaFoldDB" id="A0A9W8HBA0"/>
<dbReference type="SUPFAM" id="SSF100966">
    <property type="entry name" value="Translation initiation factor 2 beta, aIF2beta, N-terminal domain"/>
    <property type="match status" value="1"/>
</dbReference>
<dbReference type="InterPro" id="IPR016189">
    <property type="entry name" value="Transl_init_fac_IF2/IF5_N"/>
</dbReference>
<dbReference type="GO" id="GO:0003729">
    <property type="term" value="F:mRNA binding"/>
    <property type="evidence" value="ECO:0007669"/>
    <property type="project" value="TreeGrafter"/>
</dbReference>
<name>A0A9W8HBA0_9FUNG</name>
<feature type="compositionally biased region" description="Low complexity" evidence="4">
    <location>
        <begin position="136"/>
        <end position="145"/>
    </location>
</feature>
<dbReference type="PANTHER" id="PTHR23001">
    <property type="entry name" value="EUKARYOTIC TRANSLATION INITIATION FACTOR"/>
    <property type="match status" value="1"/>
</dbReference>
<dbReference type="InterPro" id="IPR002735">
    <property type="entry name" value="Transl_init_fac_IF2/IF5_dom"/>
</dbReference>
<dbReference type="InterPro" id="IPR045196">
    <property type="entry name" value="IF2/IF5"/>
</dbReference>
<feature type="compositionally biased region" description="Acidic residues" evidence="4">
    <location>
        <begin position="66"/>
        <end position="78"/>
    </location>
</feature>
<evidence type="ECO:0000313" key="6">
    <source>
        <dbReference type="EMBL" id="KAJ2783063.1"/>
    </source>
</evidence>
<evidence type="ECO:0000256" key="1">
    <source>
        <dbReference type="ARBA" id="ARBA00010397"/>
    </source>
</evidence>
<feature type="compositionally biased region" description="Basic and acidic residues" evidence="4">
    <location>
        <begin position="1"/>
        <end position="14"/>
    </location>
</feature>
<keyword evidence="3" id="KW-0648">Protein biosynthesis</keyword>
<feature type="compositionally biased region" description="Basic residues" evidence="4">
    <location>
        <begin position="33"/>
        <end position="43"/>
    </location>
</feature>
<dbReference type="GO" id="GO:0001731">
    <property type="term" value="P:formation of translation preinitiation complex"/>
    <property type="evidence" value="ECO:0007669"/>
    <property type="project" value="TreeGrafter"/>
</dbReference>
<dbReference type="OrthoDB" id="10255414at2759"/>
<feature type="domain" description="Translation initiation factor IF2/IF5" evidence="5">
    <location>
        <begin position="187"/>
        <end position="296"/>
    </location>
</feature>
<gene>
    <name evidence="6" type="primary">SUI3</name>
    <name evidence="6" type="ORF">GGI15_002717</name>
</gene>
<dbReference type="Gene3D" id="3.30.30.170">
    <property type="match status" value="1"/>
</dbReference>
<dbReference type="SUPFAM" id="SSF75689">
    <property type="entry name" value="Zinc-binding domain of translation initiation factor 2 beta"/>
    <property type="match status" value="1"/>
</dbReference>
<organism evidence="6 7">
    <name type="scientific">Coemansia interrupta</name>
    <dbReference type="NCBI Taxonomy" id="1126814"/>
    <lineage>
        <taxon>Eukaryota</taxon>
        <taxon>Fungi</taxon>
        <taxon>Fungi incertae sedis</taxon>
        <taxon>Zoopagomycota</taxon>
        <taxon>Kickxellomycotina</taxon>
        <taxon>Kickxellomycetes</taxon>
        <taxon>Kickxellales</taxon>
        <taxon>Kickxellaceae</taxon>
        <taxon>Coemansia</taxon>
    </lineage>
</organism>
<keyword evidence="7" id="KW-1185">Reference proteome</keyword>
<comment type="caution">
    <text evidence="6">The sequence shown here is derived from an EMBL/GenBank/DDBJ whole genome shotgun (WGS) entry which is preliminary data.</text>
</comment>
<comment type="similarity">
    <text evidence="1">Belongs to the eIF-2-beta/eIF-5 family.</text>
</comment>
<evidence type="ECO:0000256" key="2">
    <source>
        <dbReference type="ARBA" id="ARBA00022540"/>
    </source>
</evidence>
<reference evidence="6" key="1">
    <citation type="submission" date="2022-07" db="EMBL/GenBank/DDBJ databases">
        <title>Phylogenomic reconstructions and comparative analyses of Kickxellomycotina fungi.</title>
        <authorList>
            <person name="Reynolds N.K."/>
            <person name="Stajich J.E."/>
            <person name="Barry K."/>
            <person name="Grigoriev I.V."/>
            <person name="Crous P."/>
            <person name="Smith M.E."/>
        </authorList>
    </citation>
    <scope>NUCLEOTIDE SEQUENCE</scope>
    <source>
        <strain evidence="6">BCRC 34489</strain>
    </source>
</reference>
<accession>A0A9W8HBA0</accession>
<evidence type="ECO:0000256" key="4">
    <source>
        <dbReference type="SAM" id="MobiDB-lite"/>
    </source>
</evidence>
<keyword evidence="2 6" id="KW-0396">Initiation factor</keyword>
<evidence type="ECO:0000256" key="3">
    <source>
        <dbReference type="ARBA" id="ARBA00022917"/>
    </source>
</evidence>
<dbReference type="Proteomes" id="UP001140172">
    <property type="component" value="Unassembled WGS sequence"/>
</dbReference>
<dbReference type="GO" id="GO:0003743">
    <property type="term" value="F:translation initiation factor activity"/>
    <property type="evidence" value="ECO:0007669"/>
    <property type="project" value="UniProtKB-KW"/>
</dbReference>
<dbReference type="InterPro" id="IPR016190">
    <property type="entry name" value="Transl_init_fac_IF2/IF5_Zn-bd"/>
</dbReference>
<dbReference type="PANTHER" id="PTHR23001:SF3">
    <property type="entry name" value="EUKARYOTIC TRANSLATION INITIATION FACTOR 2 SUBUNIT 2"/>
    <property type="match status" value="1"/>
</dbReference>
<feature type="region of interest" description="Disordered" evidence="4">
    <location>
        <begin position="1"/>
        <end position="109"/>
    </location>
</feature>